<comment type="similarity">
    <text evidence="1 8">Belongs to the SOS response-associated peptidase family.</text>
</comment>
<keyword evidence="7" id="KW-0456">Lyase</keyword>
<evidence type="ECO:0000256" key="7">
    <source>
        <dbReference type="ARBA" id="ARBA00023239"/>
    </source>
</evidence>
<keyword evidence="5" id="KW-0190">Covalent protein-DNA linkage</keyword>
<dbReference type="GO" id="GO:0003697">
    <property type="term" value="F:single-stranded DNA binding"/>
    <property type="evidence" value="ECO:0007669"/>
    <property type="project" value="InterPro"/>
</dbReference>
<name>A0A3N2C1R1_9MICO</name>
<keyword evidence="3" id="KW-0227">DNA damage</keyword>
<gene>
    <name evidence="9" type="ORF">EDD42_1508</name>
</gene>
<keyword evidence="6" id="KW-0238">DNA-binding</keyword>
<dbReference type="EMBL" id="RKHL01000001">
    <property type="protein sequence ID" value="ROR81447.1"/>
    <property type="molecule type" value="Genomic_DNA"/>
</dbReference>
<dbReference type="EC" id="3.4.-.-" evidence="8"/>
<dbReference type="Pfam" id="PF02586">
    <property type="entry name" value="SRAP"/>
    <property type="match status" value="1"/>
</dbReference>
<evidence type="ECO:0000256" key="3">
    <source>
        <dbReference type="ARBA" id="ARBA00022763"/>
    </source>
</evidence>
<dbReference type="AlphaFoldDB" id="A0A3N2C1R1"/>
<dbReference type="SUPFAM" id="SSF143081">
    <property type="entry name" value="BB1717-like"/>
    <property type="match status" value="1"/>
</dbReference>
<dbReference type="PANTHER" id="PTHR13604">
    <property type="entry name" value="DC12-RELATED"/>
    <property type="match status" value="1"/>
</dbReference>
<dbReference type="GO" id="GO:0008233">
    <property type="term" value="F:peptidase activity"/>
    <property type="evidence" value="ECO:0007669"/>
    <property type="project" value="UniProtKB-KW"/>
</dbReference>
<dbReference type="PANTHER" id="PTHR13604:SF0">
    <property type="entry name" value="ABASIC SITE PROCESSING PROTEIN HMCES"/>
    <property type="match status" value="1"/>
</dbReference>
<reference evidence="9 10" key="1">
    <citation type="submission" date="2018-11" db="EMBL/GenBank/DDBJ databases">
        <title>Sequencing the genomes of 1000 actinobacteria strains.</title>
        <authorList>
            <person name="Klenk H.-P."/>
        </authorList>
    </citation>
    <scope>NUCLEOTIDE SEQUENCE [LARGE SCALE GENOMIC DNA]</scope>
    <source>
        <strain evidence="9 10">DSM 14012</strain>
    </source>
</reference>
<evidence type="ECO:0000256" key="8">
    <source>
        <dbReference type="RuleBase" id="RU364100"/>
    </source>
</evidence>
<dbReference type="GO" id="GO:0016829">
    <property type="term" value="F:lyase activity"/>
    <property type="evidence" value="ECO:0007669"/>
    <property type="project" value="UniProtKB-KW"/>
</dbReference>
<evidence type="ECO:0000256" key="5">
    <source>
        <dbReference type="ARBA" id="ARBA00023124"/>
    </source>
</evidence>
<evidence type="ECO:0000313" key="10">
    <source>
        <dbReference type="Proteomes" id="UP000266915"/>
    </source>
</evidence>
<keyword evidence="4 8" id="KW-0378">Hydrolase</keyword>
<dbReference type="Proteomes" id="UP000266915">
    <property type="component" value="Unassembled WGS sequence"/>
</dbReference>
<protein>
    <recommendedName>
        <fullName evidence="8">Abasic site processing protein</fullName>
        <ecNumber evidence="8">3.4.-.-</ecNumber>
    </recommendedName>
</protein>
<sequence>MCGRFVVTESTEELIELFDIDHAAAELPGPSYNVRPTEQIPIILDSVKTGPVVRRLESARWSLVPSFATELKSQYPTFNARAEEVTTKPTFAPSVKQKRALVPAAGYYEWHTEGATKTPYYVQTAGGEPIVFAALYSWWRDRSLPDDDPRRWVLSATILTRPAVGPLQELHPRTPVTLPPECWDAWLDPHHEADQDEVDEMVSAATDVAEQLVFHRVAPLQGDGPELILPVQE</sequence>
<proteinExistence type="inferred from homology"/>
<organism evidence="9 10">
    <name type="scientific">Plantibacter flavus</name>
    <dbReference type="NCBI Taxonomy" id="150123"/>
    <lineage>
        <taxon>Bacteria</taxon>
        <taxon>Bacillati</taxon>
        <taxon>Actinomycetota</taxon>
        <taxon>Actinomycetes</taxon>
        <taxon>Micrococcales</taxon>
        <taxon>Microbacteriaceae</taxon>
        <taxon>Plantibacter</taxon>
    </lineage>
</organism>
<dbReference type="GO" id="GO:0006508">
    <property type="term" value="P:proteolysis"/>
    <property type="evidence" value="ECO:0007669"/>
    <property type="project" value="UniProtKB-KW"/>
</dbReference>
<dbReference type="InterPro" id="IPR036590">
    <property type="entry name" value="SRAP-like"/>
</dbReference>
<dbReference type="Gene3D" id="3.90.1680.10">
    <property type="entry name" value="SOS response associated peptidase-like"/>
    <property type="match status" value="1"/>
</dbReference>
<evidence type="ECO:0000313" key="9">
    <source>
        <dbReference type="EMBL" id="ROR81447.1"/>
    </source>
</evidence>
<accession>A0A3N2C1R1</accession>
<evidence type="ECO:0000256" key="4">
    <source>
        <dbReference type="ARBA" id="ARBA00022801"/>
    </source>
</evidence>
<dbReference type="RefSeq" id="WP_079705628.1">
    <property type="nucleotide sequence ID" value="NZ_FXAP01000001.1"/>
</dbReference>
<keyword evidence="10" id="KW-1185">Reference proteome</keyword>
<dbReference type="GO" id="GO:0106300">
    <property type="term" value="P:protein-DNA covalent cross-linking repair"/>
    <property type="evidence" value="ECO:0007669"/>
    <property type="project" value="InterPro"/>
</dbReference>
<comment type="caution">
    <text evidence="9">The sequence shown here is derived from an EMBL/GenBank/DDBJ whole genome shotgun (WGS) entry which is preliminary data.</text>
</comment>
<keyword evidence="2 8" id="KW-0645">Protease</keyword>
<dbReference type="InterPro" id="IPR003738">
    <property type="entry name" value="SRAP"/>
</dbReference>
<evidence type="ECO:0000256" key="1">
    <source>
        <dbReference type="ARBA" id="ARBA00008136"/>
    </source>
</evidence>
<evidence type="ECO:0000256" key="2">
    <source>
        <dbReference type="ARBA" id="ARBA00022670"/>
    </source>
</evidence>
<evidence type="ECO:0000256" key="6">
    <source>
        <dbReference type="ARBA" id="ARBA00023125"/>
    </source>
</evidence>